<evidence type="ECO:0008006" key="4">
    <source>
        <dbReference type="Google" id="ProtNLM"/>
    </source>
</evidence>
<keyword evidence="3" id="KW-1185">Reference proteome</keyword>
<proteinExistence type="predicted"/>
<sequence length="112" mass="11540">MITSPCDHVGARAPRRKGNRVLFAVLVCVLAAVPAAGLALTSGAVTHTRPDTLPRSELRGLLCRAGTTPALDTSDRADDAVRVMPAACDLRAAARAPWRAAHAGTALSCQSG</sequence>
<name>A0ABP6TSX8_9ACTN</name>
<dbReference type="RefSeq" id="WP_193458091.1">
    <property type="nucleotide sequence ID" value="NZ_BAAAXF010000035.1"/>
</dbReference>
<evidence type="ECO:0000313" key="3">
    <source>
        <dbReference type="Proteomes" id="UP001501455"/>
    </source>
</evidence>
<evidence type="ECO:0000313" key="2">
    <source>
        <dbReference type="EMBL" id="GAA3497844.1"/>
    </source>
</evidence>
<keyword evidence="1" id="KW-1133">Transmembrane helix</keyword>
<reference evidence="3" key="1">
    <citation type="journal article" date="2019" name="Int. J. Syst. Evol. Microbiol.">
        <title>The Global Catalogue of Microorganisms (GCM) 10K type strain sequencing project: providing services to taxonomists for standard genome sequencing and annotation.</title>
        <authorList>
            <consortium name="The Broad Institute Genomics Platform"/>
            <consortium name="The Broad Institute Genome Sequencing Center for Infectious Disease"/>
            <person name="Wu L."/>
            <person name="Ma J."/>
        </authorList>
    </citation>
    <scope>NUCLEOTIDE SEQUENCE [LARGE SCALE GENOMIC DNA]</scope>
    <source>
        <strain evidence="3">JCM 4816</strain>
    </source>
</reference>
<dbReference type="Proteomes" id="UP001501455">
    <property type="component" value="Unassembled WGS sequence"/>
</dbReference>
<feature type="transmembrane region" description="Helical" evidence="1">
    <location>
        <begin position="21"/>
        <end position="40"/>
    </location>
</feature>
<keyword evidence="1" id="KW-0812">Transmembrane</keyword>
<organism evidence="2 3">
    <name type="scientific">Streptomyces prasinosporus</name>
    <dbReference type="NCBI Taxonomy" id="68256"/>
    <lineage>
        <taxon>Bacteria</taxon>
        <taxon>Bacillati</taxon>
        <taxon>Actinomycetota</taxon>
        <taxon>Actinomycetes</taxon>
        <taxon>Kitasatosporales</taxon>
        <taxon>Streptomycetaceae</taxon>
        <taxon>Streptomyces</taxon>
        <taxon>Streptomyces albogriseolus group</taxon>
    </lineage>
</organism>
<dbReference type="EMBL" id="BAAAXF010000035">
    <property type="protein sequence ID" value="GAA3497844.1"/>
    <property type="molecule type" value="Genomic_DNA"/>
</dbReference>
<evidence type="ECO:0000256" key="1">
    <source>
        <dbReference type="SAM" id="Phobius"/>
    </source>
</evidence>
<accession>A0ABP6TSX8</accession>
<protein>
    <recommendedName>
        <fullName evidence="4">Secreted protein</fullName>
    </recommendedName>
</protein>
<gene>
    <name evidence="2" type="ORF">GCM10019016_049470</name>
</gene>
<keyword evidence="1" id="KW-0472">Membrane</keyword>
<comment type="caution">
    <text evidence="2">The sequence shown here is derived from an EMBL/GenBank/DDBJ whole genome shotgun (WGS) entry which is preliminary data.</text>
</comment>